<organism evidence="1 2">
    <name type="scientific">Candidatus Iainarchaeum sp</name>
    <dbReference type="NCBI Taxonomy" id="3101447"/>
    <lineage>
        <taxon>Archaea</taxon>
        <taxon>Candidatus Iainarchaeota</taxon>
        <taxon>Candidatus Iainarchaeia</taxon>
        <taxon>Candidatus Iainarchaeales</taxon>
        <taxon>Candidatus Iainarchaeaceae</taxon>
        <taxon>Candidatus Iainarchaeum</taxon>
    </lineage>
</organism>
<comment type="caution">
    <text evidence="1">The sequence shown here is derived from an EMBL/GenBank/DDBJ whole genome shotgun (WGS) entry which is preliminary data.</text>
</comment>
<gene>
    <name evidence="1" type="ORF">HA252_00935</name>
</gene>
<name>A0A7J4JDW8_9ARCH</name>
<accession>A0A7J4JDW8</accession>
<dbReference type="Proteomes" id="UP000564964">
    <property type="component" value="Unassembled WGS sequence"/>
</dbReference>
<reference evidence="2" key="1">
    <citation type="journal article" date="2020" name="bioRxiv">
        <title>A rank-normalized archaeal taxonomy based on genome phylogeny resolves widespread incomplete and uneven classifications.</title>
        <authorList>
            <person name="Rinke C."/>
            <person name="Chuvochina M."/>
            <person name="Mussig A.J."/>
            <person name="Chaumeil P.-A."/>
            <person name="Waite D.W."/>
            <person name="Whitman W.B."/>
            <person name="Parks D.H."/>
            <person name="Hugenholtz P."/>
        </authorList>
    </citation>
    <scope>NUCLEOTIDE SEQUENCE [LARGE SCALE GENOMIC DNA]</scope>
</reference>
<dbReference type="EMBL" id="DUGH01000020">
    <property type="protein sequence ID" value="HIH15952.1"/>
    <property type="molecule type" value="Genomic_DNA"/>
</dbReference>
<protein>
    <submittedName>
        <fullName evidence="1">Uncharacterized protein</fullName>
    </submittedName>
</protein>
<sequence length="138" mass="16003">MATFQEHLVKLAIAYAAFDRAVQAFQEEFLIGSSKAPAKVRALEPKTREEFVRAYKDMRAREFRVESFFAWLKKNNAFNEIVAQLHANPRQANELDSHLRASTNLAFKDEARLARLARMTIEALRQRVNETGFLEFRV</sequence>
<proteinExistence type="predicted"/>
<dbReference type="AlphaFoldDB" id="A0A7J4JDW8"/>
<evidence type="ECO:0000313" key="1">
    <source>
        <dbReference type="EMBL" id="HIH15952.1"/>
    </source>
</evidence>
<evidence type="ECO:0000313" key="2">
    <source>
        <dbReference type="Proteomes" id="UP000564964"/>
    </source>
</evidence>